<reference evidence="2 3" key="1">
    <citation type="submission" date="2024-09" db="EMBL/GenBank/DDBJ databases">
        <authorList>
            <person name="Pan X."/>
        </authorList>
    </citation>
    <scope>NUCLEOTIDE SEQUENCE [LARGE SCALE GENOMIC DNA]</scope>
    <source>
        <strain evidence="2 3">B2969</strain>
    </source>
</reference>
<name>A0ABW7QDV8_9MICO</name>
<sequence>MHVTIRWETRLEHIASVDVDELAIASWAVRALPIGTLAPDEPRPPTVEELQEAMARNGHLRIRLTQLYVIAHGGAEPDPTTRRDGTPTEQN</sequence>
<evidence type="ECO:0000313" key="2">
    <source>
        <dbReference type="EMBL" id="MFH8253089.1"/>
    </source>
</evidence>
<dbReference type="Proteomes" id="UP001610861">
    <property type="component" value="Unassembled WGS sequence"/>
</dbReference>
<comment type="caution">
    <text evidence="2">The sequence shown here is derived from an EMBL/GenBank/DDBJ whole genome shotgun (WGS) entry which is preliminary data.</text>
</comment>
<feature type="region of interest" description="Disordered" evidence="1">
    <location>
        <begin position="72"/>
        <end position="91"/>
    </location>
</feature>
<evidence type="ECO:0000256" key="1">
    <source>
        <dbReference type="SAM" id="MobiDB-lite"/>
    </source>
</evidence>
<dbReference type="EMBL" id="JBIQWL010000015">
    <property type="protein sequence ID" value="MFH8253089.1"/>
    <property type="molecule type" value="Genomic_DNA"/>
</dbReference>
<organism evidence="2 3">
    <name type="scientific">Microbacterium alkaliflavum</name>
    <dbReference type="NCBI Taxonomy" id="3248839"/>
    <lineage>
        <taxon>Bacteria</taxon>
        <taxon>Bacillati</taxon>
        <taxon>Actinomycetota</taxon>
        <taxon>Actinomycetes</taxon>
        <taxon>Micrococcales</taxon>
        <taxon>Microbacteriaceae</taxon>
        <taxon>Microbacterium</taxon>
    </lineage>
</organism>
<accession>A0ABW7QDV8</accession>
<feature type="compositionally biased region" description="Basic and acidic residues" evidence="1">
    <location>
        <begin position="79"/>
        <end position="91"/>
    </location>
</feature>
<keyword evidence="3" id="KW-1185">Reference proteome</keyword>
<gene>
    <name evidence="2" type="ORF">ACH3VR_22165</name>
</gene>
<protein>
    <submittedName>
        <fullName evidence="2">Uncharacterized protein</fullName>
    </submittedName>
</protein>
<proteinExistence type="predicted"/>
<dbReference type="RefSeq" id="WP_397558514.1">
    <property type="nucleotide sequence ID" value="NZ_JBIQWL010000015.1"/>
</dbReference>
<evidence type="ECO:0000313" key="3">
    <source>
        <dbReference type="Proteomes" id="UP001610861"/>
    </source>
</evidence>